<organism evidence="11 12">
    <name type="scientific">Scheffersomyces spartinae</name>
    <dbReference type="NCBI Taxonomy" id="45513"/>
    <lineage>
        <taxon>Eukaryota</taxon>
        <taxon>Fungi</taxon>
        <taxon>Dikarya</taxon>
        <taxon>Ascomycota</taxon>
        <taxon>Saccharomycotina</taxon>
        <taxon>Pichiomycetes</taxon>
        <taxon>Debaryomycetaceae</taxon>
        <taxon>Scheffersomyces</taxon>
    </lineage>
</organism>
<feature type="transmembrane region" description="Helical" evidence="9">
    <location>
        <begin position="591"/>
        <end position="610"/>
    </location>
</feature>
<keyword evidence="5" id="KW-0029">Amino-acid transport</keyword>
<feature type="transmembrane region" description="Helical" evidence="9">
    <location>
        <begin position="364"/>
        <end position="386"/>
    </location>
</feature>
<gene>
    <name evidence="11" type="ORF">KQ657_002335</name>
</gene>
<sequence>MTSSDKLSLICYFVMNPKKPETLDITSNPNSLESRISPGEEEIQTTRERFGWFRMKKARNYSTGYENEVHDIEQGQVIRHDGSNLSPSSSMRSVANTGNISADMSASSSRISSYSSTGSEYTYERTPKAYFHRFIDSFKPFDYSQFPMYAVATSNSMISHDITTDQDPRLNPGDPSNTQKESPESASKNELAPAEFDYARLSELEKAAIVTSTAPLSKDLNARHLGLISLGGAIGTGLFIGTGECLAAAGPFGMLIVWCFVFAAVMPTMASLAELATAFPVLGAFVTFNTLFVDSSFGFAIAWNYALQWLITFPLELVAASITIEYWETDIHPAIFVTVFYIVIVVVNLFGVKGYGEVESALSIMKIIAVVGFIILSIIMVCGAAGRNRTFIGGSNWHQPQGGMFNEVNPFKNMCYSISPTAFAFAGIELFGLAACETSNPRKSIPKAMKQVFWRLFLFYIISIVMIGLLVSYKDPALIKLGSDSKLTNSGVDIKVSPFVIAIKNAEIQVLPSIFNVVIIITVLAVGNASVYGASRTLAALGALKQGPSILAYVDRAGRPIVALLVQFIMGLLCYLVALPGPLQTKNVFNWMLSLSGVSALFTYISICICHIRFRAALNFQARVASEELAYAAPLGCSWYGLISISVILVLQFWAALFPPGNGGKADAVGFLQIYLGLIVLIASYIGHKIYIKIRFGYPLTKLWLKASEIDVNNGRRNIDLDVIKQEMAEAEYERTKKNIFIRMYNILC</sequence>
<feature type="transmembrane region" description="Helical" evidence="9">
    <location>
        <begin position="222"/>
        <end position="240"/>
    </location>
</feature>
<proteinExistence type="inferred from homology"/>
<feature type="domain" description="Amino acid permease/ SLC12A" evidence="10">
    <location>
        <begin position="224"/>
        <end position="695"/>
    </location>
</feature>
<comment type="caution">
    <text evidence="11">The sequence shown here is derived from an EMBL/GenBank/DDBJ whole genome shotgun (WGS) entry which is preliminary data.</text>
</comment>
<evidence type="ECO:0000313" key="11">
    <source>
        <dbReference type="EMBL" id="KAG7195949.1"/>
    </source>
</evidence>
<keyword evidence="7 9" id="KW-0472">Membrane</keyword>
<evidence type="ECO:0000256" key="9">
    <source>
        <dbReference type="SAM" id="Phobius"/>
    </source>
</evidence>
<dbReference type="RefSeq" id="XP_043051494.1">
    <property type="nucleotide sequence ID" value="XM_043193106.1"/>
</dbReference>
<evidence type="ECO:0000256" key="2">
    <source>
        <dbReference type="ARBA" id="ARBA00006983"/>
    </source>
</evidence>
<keyword evidence="4 9" id="KW-0812">Transmembrane</keyword>
<evidence type="ECO:0000256" key="5">
    <source>
        <dbReference type="ARBA" id="ARBA00022970"/>
    </source>
</evidence>
<evidence type="ECO:0000256" key="1">
    <source>
        <dbReference type="ARBA" id="ARBA00004141"/>
    </source>
</evidence>
<evidence type="ECO:0000259" key="10">
    <source>
        <dbReference type="Pfam" id="PF00324"/>
    </source>
</evidence>
<comment type="similarity">
    <text evidence="2">Belongs to the amino acid-polyamine-organocation (APC) superfamily. YAT (TC 2.A.3.10) family.</text>
</comment>
<name>A0A9P8ALC9_9ASCO</name>
<dbReference type="InterPro" id="IPR050524">
    <property type="entry name" value="APC_YAT"/>
</dbReference>
<feature type="transmembrane region" description="Helical" evidence="9">
    <location>
        <begin position="631"/>
        <end position="656"/>
    </location>
</feature>
<evidence type="ECO:0000256" key="8">
    <source>
        <dbReference type="SAM" id="MobiDB-lite"/>
    </source>
</evidence>
<feature type="transmembrane region" description="Helical" evidence="9">
    <location>
        <begin position="452"/>
        <end position="473"/>
    </location>
</feature>
<evidence type="ECO:0000256" key="6">
    <source>
        <dbReference type="ARBA" id="ARBA00022989"/>
    </source>
</evidence>
<dbReference type="GO" id="GO:0015171">
    <property type="term" value="F:amino acid transmembrane transporter activity"/>
    <property type="evidence" value="ECO:0007669"/>
    <property type="project" value="UniProtKB-ARBA"/>
</dbReference>
<evidence type="ECO:0000256" key="4">
    <source>
        <dbReference type="ARBA" id="ARBA00022692"/>
    </source>
</evidence>
<accession>A0A9P8ALC9</accession>
<dbReference type="OrthoDB" id="5982228at2759"/>
<feature type="transmembrane region" description="Helical" evidence="9">
    <location>
        <begin position="560"/>
        <end position="579"/>
    </location>
</feature>
<feature type="compositionally biased region" description="Polar residues" evidence="8">
    <location>
        <begin position="174"/>
        <end position="188"/>
    </location>
</feature>
<protein>
    <recommendedName>
        <fullName evidence="10">Amino acid permease/ SLC12A domain-containing protein</fullName>
    </recommendedName>
</protein>
<dbReference type="PANTHER" id="PTHR43341">
    <property type="entry name" value="AMINO ACID PERMEASE"/>
    <property type="match status" value="1"/>
</dbReference>
<reference evidence="11" key="1">
    <citation type="submission" date="2021-03" db="EMBL/GenBank/DDBJ databases">
        <authorList>
            <person name="Palmer J.M."/>
        </authorList>
    </citation>
    <scope>NUCLEOTIDE SEQUENCE</scope>
    <source>
        <strain evidence="11">ARV_011</strain>
    </source>
</reference>
<dbReference type="InterPro" id="IPR004841">
    <property type="entry name" value="AA-permease/SLC12A_dom"/>
</dbReference>
<feature type="region of interest" description="Disordered" evidence="8">
    <location>
        <begin position="161"/>
        <end position="190"/>
    </location>
</feature>
<feature type="transmembrane region" description="Helical" evidence="9">
    <location>
        <begin position="334"/>
        <end position="352"/>
    </location>
</feature>
<evidence type="ECO:0000313" key="12">
    <source>
        <dbReference type="Proteomes" id="UP000790833"/>
    </source>
</evidence>
<evidence type="ECO:0000256" key="7">
    <source>
        <dbReference type="ARBA" id="ARBA00023136"/>
    </source>
</evidence>
<keyword evidence="12" id="KW-1185">Reference proteome</keyword>
<dbReference type="Pfam" id="PF00324">
    <property type="entry name" value="AA_permease"/>
    <property type="match status" value="1"/>
</dbReference>
<dbReference type="EMBL" id="JAHMUF010000002">
    <property type="protein sequence ID" value="KAG7195949.1"/>
    <property type="molecule type" value="Genomic_DNA"/>
</dbReference>
<feature type="transmembrane region" description="Helical" evidence="9">
    <location>
        <begin position="668"/>
        <end position="686"/>
    </location>
</feature>
<keyword evidence="3" id="KW-0813">Transport</keyword>
<feature type="transmembrane region" description="Helical" evidence="9">
    <location>
        <begin position="514"/>
        <end position="539"/>
    </location>
</feature>
<dbReference type="GO" id="GO:0016020">
    <property type="term" value="C:membrane"/>
    <property type="evidence" value="ECO:0007669"/>
    <property type="project" value="UniProtKB-SubCell"/>
</dbReference>
<dbReference type="FunFam" id="1.20.1740.10:FF:000001">
    <property type="entry name" value="Amino acid permease"/>
    <property type="match status" value="1"/>
</dbReference>
<feature type="transmembrane region" description="Helical" evidence="9">
    <location>
        <begin position="305"/>
        <end position="327"/>
    </location>
</feature>
<dbReference type="Gene3D" id="1.20.1740.10">
    <property type="entry name" value="Amino acid/polyamine transporter I"/>
    <property type="match status" value="1"/>
</dbReference>
<keyword evidence="6 9" id="KW-1133">Transmembrane helix</keyword>
<dbReference type="GeneID" id="66115709"/>
<evidence type="ECO:0000256" key="3">
    <source>
        <dbReference type="ARBA" id="ARBA00022448"/>
    </source>
</evidence>
<comment type="subcellular location">
    <subcellularLocation>
        <location evidence="1">Membrane</location>
        <topology evidence="1">Multi-pass membrane protein</topology>
    </subcellularLocation>
</comment>
<dbReference type="AlphaFoldDB" id="A0A9P8ALC9"/>
<dbReference type="PANTHER" id="PTHR43341:SF1">
    <property type="entry name" value="GENERAL AMINO-ACID PERMEASE GAP1"/>
    <property type="match status" value="1"/>
</dbReference>
<dbReference type="Proteomes" id="UP000790833">
    <property type="component" value="Unassembled WGS sequence"/>
</dbReference>